<gene>
    <name evidence="1" type="ORF">KI387_010293</name>
</gene>
<evidence type="ECO:0000313" key="1">
    <source>
        <dbReference type="EMBL" id="KAH9305889.1"/>
    </source>
</evidence>
<evidence type="ECO:0000313" key="2">
    <source>
        <dbReference type="Proteomes" id="UP000824469"/>
    </source>
</evidence>
<protein>
    <submittedName>
        <fullName evidence="1">Uncharacterized protein</fullName>
    </submittedName>
</protein>
<dbReference type="AlphaFoldDB" id="A0AA38FKQ9"/>
<comment type="caution">
    <text evidence="1">The sequence shown here is derived from an EMBL/GenBank/DDBJ whole genome shotgun (WGS) entry which is preliminary data.</text>
</comment>
<sequence length="69" mass="7896">MSSGRWKISRVIYIVRMGFTINIKFVKAAAYQGRNSVLRRAAAYQGNFLFLERLLLLDVHNISHEQGAV</sequence>
<feature type="non-terminal residue" evidence="1">
    <location>
        <position position="1"/>
    </location>
</feature>
<keyword evidence="2" id="KW-1185">Reference proteome</keyword>
<proteinExistence type="predicted"/>
<dbReference type="EMBL" id="JAHRHJ020000008">
    <property type="protein sequence ID" value="KAH9305889.1"/>
    <property type="molecule type" value="Genomic_DNA"/>
</dbReference>
<organism evidence="1 2">
    <name type="scientific">Taxus chinensis</name>
    <name type="common">Chinese yew</name>
    <name type="synonym">Taxus wallichiana var. chinensis</name>
    <dbReference type="NCBI Taxonomy" id="29808"/>
    <lineage>
        <taxon>Eukaryota</taxon>
        <taxon>Viridiplantae</taxon>
        <taxon>Streptophyta</taxon>
        <taxon>Embryophyta</taxon>
        <taxon>Tracheophyta</taxon>
        <taxon>Spermatophyta</taxon>
        <taxon>Pinopsida</taxon>
        <taxon>Pinidae</taxon>
        <taxon>Conifers II</taxon>
        <taxon>Cupressales</taxon>
        <taxon>Taxaceae</taxon>
        <taxon>Taxus</taxon>
    </lineage>
</organism>
<reference evidence="1 2" key="1">
    <citation type="journal article" date="2021" name="Nat. Plants">
        <title>The Taxus genome provides insights into paclitaxel biosynthesis.</title>
        <authorList>
            <person name="Xiong X."/>
            <person name="Gou J."/>
            <person name="Liao Q."/>
            <person name="Li Y."/>
            <person name="Zhou Q."/>
            <person name="Bi G."/>
            <person name="Li C."/>
            <person name="Du R."/>
            <person name="Wang X."/>
            <person name="Sun T."/>
            <person name="Guo L."/>
            <person name="Liang H."/>
            <person name="Lu P."/>
            <person name="Wu Y."/>
            <person name="Zhang Z."/>
            <person name="Ro D.K."/>
            <person name="Shang Y."/>
            <person name="Huang S."/>
            <person name="Yan J."/>
        </authorList>
    </citation>
    <scope>NUCLEOTIDE SEQUENCE [LARGE SCALE GENOMIC DNA]</scope>
    <source>
        <strain evidence="1">Ta-2019</strain>
    </source>
</reference>
<name>A0AA38FKQ9_TAXCH</name>
<dbReference type="Proteomes" id="UP000824469">
    <property type="component" value="Unassembled WGS sequence"/>
</dbReference>
<accession>A0AA38FKQ9</accession>
<feature type="non-terminal residue" evidence="1">
    <location>
        <position position="69"/>
    </location>
</feature>